<gene>
    <name evidence="9" type="ORF">D7Z26_16525</name>
</gene>
<dbReference type="InterPro" id="IPR000515">
    <property type="entry name" value="MetI-like"/>
</dbReference>
<dbReference type="EMBL" id="RBZM01000007">
    <property type="protein sequence ID" value="RKP51709.1"/>
    <property type="molecule type" value="Genomic_DNA"/>
</dbReference>
<dbReference type="InterPro" id="IPR051393">
    <property type="entry name" value="ABC_transporter_permease"/>
</dbReference>
<dbReference type="PROSITE" id="PS50928">
    <property type="entry name" value="ABC_TM1"/>
    <property type="match status" value="1"/>
</dbReference>
<proteinExistence type="inferred from homology"/>
<dbReference type="AlphaFoldDB" id="A0A494XUF5"/>
<dbReference type="Pfam" id="PF00528">
    <property type="entry name" value="BPD_transp_1"/>
    <property type="match status" value="1"/>
</dbReference>
<dbReference type="Gene3D" id="1.10.3720.10">
    <property type="entry name" value="MetI-like"/>
    <property type="match status" value="1"/>
</dbReference>
<keyword evidence="3" id="KW-1003">Cell membrane</keyword>
<dbReference type="OrthoDB" id="152280at2"/>
<dbReference type="Proteomes" id="UP000282076">
    <property type="component" value="Unassembled WGS sequence"/>
</dbReference>
<feature type="domain" description="ABC transmembrane type-1" evidence="8">
    <location>
        <begin position="86"/>
        <end position="303"/>
    </location>
</feature>
<keyword evidence="2 7" id="KW-0813">Transport</keyword>
<comment type="caution">
    <text evidence="9">The sequence shown here is derived from an EMBL/GenBank/DDBJ whole genome shotgun (WGS) entry which is preliminary data.</text>
</comment>
<accession>A0A494XUF5</accession>
<feature type="transmembrane region" description="Helical" evidence="7">
    <location>
        <begin position="26"/>
        <end position="46"/>
    </location>
</feature>
<dbReference type="RefSeq" id="WP_120978440.1">
    <property type="nucleotide sequence ID" value="NZ_RBZM01000007.1"/>
</dbReference>
<evidence type="ECO:0000256" key="3">
    <source>
        <dbReference type="ARBA" id="ARBA00022475"/>
    </source>
</evidence>
<comment type="similarity">
    <text evidence="7">Belongs to the binding-protein-dependent transport system permease family.</text>
</comment>
<feature type="transmembrane region" description="Helical" evidence="7">
    <location>
        <begin position="90"/>
        <end position="112"/>
    </location>
</feature>
<feature type="transmembrane region" description="Helical" evidence="7">
    <location>
        <begin position="124"/>
        <end position="144"/>
    </location>
</feature>
<evidence type="ECO:0000256" key="1">
    <source>
        <dbReference type="ARBA" id="ARBA00004651"/>
    </source>
</evidence>
<organism evidence="9 10">
    <name type="scientific">Cohnella endophytica</name>
    <dbReference type="NCBI Taxonomy" id="2419778"/>
    <lineage>
        <taxon>Bacteria</taxon>
        <taxon>Bacillati</taxon>
        <taxon>Bacillota</taxon>
        <taxon>Bacilli</taxon>
        <taxon>Bacillales</taxon>
        <taxon>Paenibacillaceae</taxon>
        <taxon>Cohnella</taxon>
    </lineage>
</organism>
<evidence type="ECO:0000313" key="10">
    <source>
        <dbReference type="Proteomes" id="UP000282076"/>
    </source>
</evidence>
<dbReference type="PANTHER" id="PTHR30193:SF37">
    <property type="entry name" value="INNER MEMBRANE ABC TRANSPORTER PERMEASE PROTEIN YCJO"/>
    <property type="match status" value="1"/>
</dbReference>
<evidence type="ECO:0000256" key="7">
    <source>
        <dbReference type="RuleBase" id="RU363032"/>
    </source>
</evidence>
<sequence>MLRTDAEHASQKKRSKLLQNASFQKLLFLFVALVPTFGGYLVFGLYPNLLSVYYSLLDWNGISKAKFIGLENYGRLFMDHYVWRALGHNLFYMATVPLITIFISLVLAYLLTNKGYAGTAIFKVLFFFPNVLSTVVVSLLWAFIYDGSFGLLNAFLKLIGIDMNGFYWLGDTRTALAALVPPLVWAGVGFYIVIFMNAMSTIPKSLYECAVLEGASHMTRLFRITIPLISPLIRVSTVFLVLGTLKSLDLVLILTRGGPAGSTDVIGLYMFNMAFGEQVQNYGYASAIGMFLFLILVGAKLVVDKLIPDRGYEY</sequence>
<dbReference type="InterPro" id="IPR035906">
    <property type="entry name" value="MetI-like_sf"/>
</dbReference>
<feature type="transmembrane region" description="Helical" evidence="7">
    <location>
        <begin position="283"/>
        <end position="303"/>
    </location>
</feature>
<evidence type="ECO:0000313" key="9">
    <source>
        <dbReference type="EMBL" id="RKP51709.1"/>
    </source>
</evidence>
<reference evidence="9 10" key="1">
    <citation type="submission" date="2018-10" db="EMBL/GenBank/DDBJ databases">
        <title>Cohnella sp. M2MS4P-1, whole genome shotgun sequence.</title>
        <authorList>
            <person name="Tuo L."/>
        </authorList>
    </citation>
    <scope>NUCLEOTIDE SEQUENCE [LARGE SCALE GENOMIC DNA]</scope>
    <source>
        <strain evidence="9 10">M2MS4P-1</strain>
    </source>
</reference>
<dbReference type="CDD" id="cd06261">
    <property type="entry name" value="TM_PBP2"/>
    <property type="match status" value="1"/>
</dbReference>
<evidence type="ECO:0000256" key="4">
    <source>
        <dbReference type="ARBA" id="ARBA00022692"/>
    </source>
</evidence>
<keyword evidence="5 7" id="KW-1133">Transmembrane helix</keyword>
<keyword evidence="4 7" id="KW-0812">Transmembrane</keyword>
<evidence type="ECO:0000256" key="5">
    <source>
        <dbReference type="ARBA" id="ARBA00022989"/>
    </source>
</evidence>
<evidence type="ECO:0000256" key="6">
    <source>
        <dbReference type="ARBA" id="ARBA00023136"/>
    </source>
</evidence>
<dbReference type="GO" id="GO:0055085">
    <property type="term" value="P:transmembrane transport"/>
    <property type="evidence" value="ECO:0007669"/>
    <property type="project" value="InterPro"/>
</dbReference>
<comment type="subcellular location">
    <subcellularLocation>
        <location evidence="1 7">Cell membrane</location>
        <topology evidence="1 7">Multi-pass membrane protein</topology>
    </subcellularLocation>
</comment>
<keyword evidence="10" id="KW-1185">Reference proteome</keyword>
<dbReference type="PANTHER" id="PTHR30193">
    <property type="entry name" value="ABC TRANSPORTER PERMEASE PROTEIN"/>
    <property type="match status" value="1"/>
</dbReference>
<evidence type="ECO:0000256" key="2">
    <source>
        <dbReference type="ARBA" id="ARBA00022448"/>
    </source>
</evidence>
<dbReference type="SUPFAM" id="SSF161098">
    <property type="entry name" value="MetI-like"/>
    <property type="match status" value="1"/>
</dbReference>
<evidence type="ECO:0000259" key="8">
    <source>
        <dbReference type="PROSITE" id="PS50928"/>
    </source>
</evidence>
<name>A0A494XUF5_9BACL</name>
<feature type="transmembrane region" description="Helical" evidence="7">
    <location>
        <begin position="221"/>
        <end position="243"/>
    </location>
</feature>
<dbReference type="GO" id="GO:0005886">
    <property type="term" value="C:plasma membrane"/>
    <property type="evidence" value="ECO:0007669"/>
    <property type="project" value="UniProtKB-SubCell"/>
</dbReference>
<keyword evidence="6 7" id="KW-0472">Membrane</keyword>
<protein>
    <submittedName>
        <fullName evidence="9">Sugar ABC transporter permease</fullName>
    </submittedName>
</protein>
<feature type="transmembrane region" description="Helical" evidence="7">
    <location>
        <begin position="176"/>
        <end position="196"/>
    </location>
</feature>